<organism evidence="7 8">
    <name type="scientific">Pristionchus entomophagus</name>
    <dbReference type="NCBI Taxonomy" id="358040"/>
    <lineage>
        <taxon>Eukaryota</taxon>
        <taxon>Metazoa</taxon>
        <taxon>Ecdysozoa</taxon>
        <taxon>Nematoda</taxon>
        <taxon>Chromadorea</taxon>
        <taxon>Rhabditida</taxon>
        <taxon>Rhabditina</taxon>
        <taxon>Diplogasteromorpha</taxon>
        <taxon>Diplogasteroidea</taxon>
        <taxon>Neodiplogasteridae</taxon>
        <taxon>Pristionchus</taxon>
    </lineage>
</organism>
<dbReference type="EMBL" id="BTSX01000002">
    <property type="protein sequence ID" value="GMS87129.1"/>
    <property type="molecule type" value="Genomic_DNA"/>
</dbReference>
<dbReference type="GO" id="GO:0016020">
    <property type="term" value="C:membrane"/>
    <property type="evidence" value="ECO:0007669"/>
    <property type="project" value="UniProtKB-SubCell"/>
</dbReference>
<sequence>PDCSVNEIKDPRLYMAVGGTSLSVVSLFCNSLIAIVLMRSKHTHFFFFALLAVSDTFLSVMYGPVIAMEIIKDVFREVWLNRIFWSYMPSLLTACNISMTFSTFLIILATTERFMITIKSDRLRWFRTHRGLLAGCALFLACLLKGGMFWEFVMLPNDPCRGTLLERELALTNLSLTVSYGKVFKFYLRNICTVLFPFIFLIFLNLYIVITLRKQQRAAALFRFATSRHKIDTRTMTNTKLQVRSATRLTVLIVCSFLVSNALNVAFTVVEFWDMDLLMMTIIFQMYEYGTDFVSVMYILVCATRLLVYVACNEEIRDEVHAFLCGRRYNRKGFMKQSNSNSKGASELDSIALTIARRLISSDLTETATMNDEESSDPHDGSNGKTVVIANGYTHCNTDDV</sequence>
<feature type="transmembrane region" description="Helical" evidence="5">
    <location>
        <begin position="45"/>
        <end position="67"/>
    </location>
</feature>
<dbReference type="InterPro" id="IPR017452">
    <property type="entry name" value="GPCR_Rhodpsn_7TM"/>
</dbReference>
<feature type="transmembrane region" description="Helical" evidence="5">
    <location>
        <begin position="249"/>
        <end position="273"/>
    </location>
</feature>
<keyword evidence="4 5" id="KW-0472">Membrane</keyword>
<dbReference type="PROSITE" id="PS50262">
    <property type="entry name" value="G_PROTEIN_RECEP_F1_2"/>
    <property type="match status" value="1"/>
</dbReference>
<keyword evidence="8" id="KW-1185">Reference proteome</keyword>
<dbReference type="AlphaFoldDB" id="A0AAV5T3M4"/>
<evidence type="ECO:0000313" key="8">
    <source>
        <dbReference type="Proteomes" id="UP001432027"/>
    </source>
</evidence>
<dbReference type="SUPFAM" id="SSF81321">
    <property type="entry name" value="Family A G protein-coupled receptor-like"/>
    <property type="match status" value="1"/>
</dbReference>
<dbReference type="Gene3D" id="1.20.1070.10">
    <property type="entry name" value="Rhodopsin 7-helix transmembrane proteins"/>
    <property type="match status" value="1"/>
</dbReference>
<feature type="transmembrane region" description="Helical" evidence="5">
    <location>
        <begin position="293"/>
        <end position="312"/>
    </location>
</feature>
<feature type="domain" description="G-protein coupled receptors family 1 profile" evidence="6">
    <location>
        <begin position="19"/>
        <end position="309"/>
    </location>
</feature>
<gene>
    <name evidence="7" type="ORF">PENTCL1PPCAC_9304</name>
</gene>
<evidence type="ECO:0000256" key="3">
    <source>
        <dbReference type="ARBA" id="ARBA00022989"/>
    </source>
</evidence>
<comment type="subcellular location">
    <subcellularLocation>
        <location evidence="1">Membrane</location>
    </subcellularLocation>
</comment>
<evidence type="ECO:0000259" key="6">
    <source>
        <dbReference type="PROSITE" id="PS50262"/>
    </source>
</evidence>
<accession>A0AAV5T3M4</accession>
<keyword evidence="2 5" id="KW-0812">Transmembrane</keyword>
<feature type="non-terminal residue" evidence="7">
    <location>
        <position position="1"/>
    </location>
</feature>
<dbReference type="Proteomes" id="UP001432027">
    <property type="component" value="Unassembled WGS sequence"/>
</dbReference>
<dbReference type="PANTHER" id="PTHR46709">
    <property type="entry name" value="PROTEIN CBG23488-RELATED"/>
    <property type="match status" value="1"/>
</dbReference>
<name>A0AAV5T3M4_9BILA</name>
<evidence type="ECO:0000256" key="5">
    <source>
        <dbReference type="SAM" id="Phobius"/>
    </source>
</evidence>
<protein>
    <recommendedName>
        <fullName evidence="6">G-protein coupled receptors family 1 profile domain-containing protein</fullName>
    </recommendedName>
</protein>
<feature type="transmembrane region" description="Helical" evidence="5">
    <location>
        <begin position="14"/>
        <end position="38"/>
    </location>
</feature>
<dbReference type="CDD" id="cd14978">
    <property type="entry name" value="7tmA_FMRFamide_R-like"/>
    <property type="match status" value="1"/>
</dbReference>
<proteinExistence type="predicted"/>
<evidence type="ECO:0000256" key="2">
    <source>
        <dbReference type="ARBA" id="ARBA00022692"/>
    </source>
</evidence>
<keyword evidence="3 5" id="KW-1133">Transmembrane helix</keyword>
<evidence type="ECO:0000313" key="7">
    <source>
        <dbReference type="EMBL" id="GMS87129.1"/>
    </source>
</evidence>
<dbReference type="PANTHER" id="PTHR46709:SF5">
    <property type="entry name" value="G-PROTEIN COUPLED RECEPTORS FAMILY 1 PROFILE DOMAIN-CONTAINING PROTEIN"/>
    <property type="match status" value="1"/>
</dbReference>
<evidence type="ECO:0000256" key="1">
    <source>
        <dbReference type="ARBA" id="ARBA00004370"/>
    </source>
</evidence>
<reference evidence="7" key="1">
    <citation type="submission" date="2023-10" db="EMBL/GenBank/DDBJ databases">
        <title>Genome assembly of Pristionchus species.</title>
        <authorList>
            <person name="Yoshida K."/>
            <person name="Sommer R.J."/>
        </authorList>
    </citation>
    <scope>NUCLEOTIDE SEQUENCE</scope>
    <source>
        <strain evidence="7">RS0144</strain>
    </source>
</reference>
<feature type="transmembrane region" description="Helical" evidence="5">
    <location>
        <begin position="87"/>
        <end position="110"/>
    </location>
</feature>
<feature type="transmembrane region" description="Helical" evidence="5">
    <location>
        <begin position="186"/>
        <end position="210"/>
    </location>
</feature>
<feature type="transmembrane region" description="Helical" evidence="5">
    <location>
        <begin position="131"/>
        <end position="150"/>
    </location>
</feature>
<comment type="caution">
    <text evidence="7">The sequence shown here is derived from an EMBL/GenBank/DDBJ whole genome shotgun (WGS) entry which is preliminary data.</text>
</comment>
<evidence type="ECO:0000256" key="4">
    <source>
        <dbReference type="ARBA" id="ARBA00023136"/>
    </source>
</evidence>